<accession>A0A183B970</accession>
<evidence type="ECO:0000313" key="1">
    <source>
        <dbReference type="WBParaSite" id="ECPE_0001579501-mRNA-1"/>
    </source>
</evidence>
<sequence length="156" mass="17566">LTKSLLNTERPKLNVIYEAVEQTTPVPDAADVNARCSGPLYSTVPLRSWNAEFRQNHVVFVSVNRLLEFRLVARNHTHDTGVVIGYCRLVLRDEILSNGFRFENRTLTRTFHPLPTATRFLDAGLFVIGKLTMVLNAHARELHDAISALRLGSQVS</sequence>
<name>A0A183B970_9TREM</name>
<proteinExistence type="predicted"/>
<organism evidence="1">
    <name type="scientific">Echinostoma caproni</name>
    <dbReference type="NCBI Taxonomy" id="27848"/>
    <lineage>
        <taxon>Eukaryota</taxon>
        <taxon>Metazoa</taxon>
        <taxon>Spiralia</taxon>
        <taxon>Lophotrochozoa</taxon>
        <taxon>Platyhelminthes</taxon>
        <taxon>Trematoda</taxon>
        <taxon>Digenea</taxon>
        <taxon>Plagiorchiida</taxon>
        <taxon>Echinostomata</taxon>
        <taxon>Echinostomatoidea</taxon>
        <taxon>Echinostomatidae</taxon>
        <taxon>Echinostoma</taxon>
    </lineage>
</organism>
<dbReference type="AlphaFoldDB" id="A0A183B970"/>
<reference evidence="1" key="1">
    <citation type="submission" date="2016-06" db="UniProtKB">
        <authorList>
            <consortium name="WormBaseParasite"/>
        </authorList>
    </citation>
    <scope>IDENTIFICATION</scope>
</reference>
<dbReference type="WBParaSite" id="ECPE_0001579501-mRNA-1">
    <property type="protein sequence ID" value="ECPE_0001579501-mRNA-1"/>
    <property type="gene ID" value="ECPE_0001579501"/>
</dbReference>
<protein>
    <submittedName>
        <fullName evidence="1">VASt domain-containing protein</fullName>
    </submittedName>
</protein>